<gene>
    <name evidence="4" type="ordered locus">sce8455</name>
</gene>
<dbReference type="PANTHER" id="PTHR10204:SF34">
    <property type="entry name" value="NAD(P)H DEHYDROGENASE [QUINONE] 1 ISOFORM 1"/>
    <property type="match status" value="1"/>
</dbReference>
<dbReference type="EMBL" id="AM746676">
    <property type="protein sequence ID" value="CAN98624.1"/>
    <property type="molecule type" value="Genomic_DNA"/>
</dbReference>
<organism evidence="4 5">
    <name type="scientific">Sorangium cellulosum (strain So ce56)</name>
    <name type="common">Polyangium cellulosum (strain So ce56)</name>
    <dbReference type="NCBI Taxonomy" id="448385"/>
    <lineage>
        <taxon>Bacteria</taxon>
        <taxon>Pseudomonadati</taxon>
        <taxon>Myxococcota</taxon>
        <taxon>Polyangia</taxon>
        <taxon>Polyangiales</taxon>
        <taxon>Polyangiaceae</taxon>
        <taxon>Sorangium</taxon>
    </lineage>
</organism>
<dbReference type="InterPro" id="IPR029039">
    <property type="entry name" value="Flavoprotein-like_sf"/>
</dbReference>
<evidence type="ECO:0000256" key="2">
    <source>
        <dbReference type="ARBA" id="ARBA00023002"/>
    </source>
</evidence>
<protein>
    <submittedName>
        <fullName evidence="4">NAD(P)H dehydrogenase</fullName>
        <ecNumber evidence="4">1.6.5.2</ecNumber>
    </submittedName>
</protein>
<accession>A9FUE4</accession>
<dbReference type="Gene3D" id="3.40.50.360">
    <property type="match status" value="1"/>
</dbReference>
<dbReference type="Proteomes" id="UP000002139">
    <property type="component" value="Chromosome"/>
</dbReference>
<dbReference type="KEGG" id="scl:sce8455"/>
<dbReference type="STRING" id="448385.sce8455"/>
<sequence length="229" mass="26036">MPCTHAWHACVEPSTQTLLHGQDRRMHLVILGHPAPDSLSDALARAYASGLERGGARVELLALRSLAFDPHLRAGFSGQQELEPDLRQAQATIERASHVAWFFPTWWAAPPALVKGFIDRTFLPGWSFAYRKRSALPEGLLAGRSARVVTTMDSPGWWYRFWHWRSVHTSFINATLRFVGFGPVRETTFFDQKTRTPEQRAAWLREMERIGERDARQFPARSSRTLAVA</sequence>
<dbReference type="PANTHER" id="PTHR10204">
    <property type="entry name" value="NAD P H OXIDOREDUCTASE-RELATED"/>
    <property type="match status" value="1"/>
</dbReference>
<reference evidence="4 5" key="1">
    <citation type="journal article" date="2007" name="Nat. Biotechnol.">
        <title>Complete genome sequence of the myxobacterium Sorangium cellulosum.</title>
        <authorList>
            <person name="Schneiker S."/>
            <person name="Perlova O."/>
            <person name="Kaiser O."/>
            <person name="Gerth K."/>
            <person name="Alici A."/>
            <person name="Altmeyer M.O."/>
            <person name="Bartels D."/>
            <person name="Bekel T."/>
            <person name="Beyer S."/>
            <person name="Bode E."/>
            <person name="Bode H.B."/>
            <person name="Bolten C.J."/>
            <person name="Choudhuri J.V."/>
            <person name="Doss S."/>
            <person name="Elnakady Y.A."/>
            <person name="Frank B."/>
            <person name="Gaigalat L."/>
            <person name="Goesmann A."/>
            <person name="Groeger C."/>
            <person name="Gross F."/>
            <person name="Jelsbak L."/>
            <person name="Jelsbak L."/>
            <person name="Kalinowski J."/>
            <person name="Kegler C."/>
            <person name="Knauber T."/>
            <person name="Konietzny S."/>
            <person name="Kopp M."/>
            <person name="Krause L."/>
            <person name="Krug D."/>
            <person name="Linke B."/>
            <person name="Mahmud T."/>
            <person name="Martinez-Arias R."/>
            <person name="McHardy A.C."/>
            <person name="Merai M."/>
            <person name="Meyer F."/>
            <person name="Mormann S."/>
            <person name="Munoz-Dorado J."/>
            <person name="Perez J."/>
            <person name="Pradella S."/>
            <person name="Rachid S."/>
            <person name="Raddatz G."/>
            <person name="Rosenau F."/>
            <person name="Rueckert C."/>
            <person name="Sasse F."/>
            <person name="Scharfe M."/>
            <person name="Schuster S.C."/>
            <person name="Suen G."/>
            <person name="Treuner-Lange A."/>
            <person name="Velicer G.J."/>
            <person name="Vorholter F.-J."/>
            <person name="Weissman K.J."/>
            <person name="Welch R.D."/>
            <person name="Wenzel S.C."/>
            <person name="Whitworth D.E."/>
            <person name="Wilhelm S."/>
            <person name="Wittmann C."/>
            <person name="Bloecker H."/>
            <person name="Puehler A."/>
            <person name="Mueller R."/>
        </authorList>
    </citation>
    <scope>NUCLEOTIDE SEQUENCE [LARGE SCALE GENOMIC DNA]</scope>
    <source>
        <strain evidence="5">So ce56</strain>
    </source>
</reference>
<dbReference type="eggNOG" id="COG2249">
    <property type="taxonomic scope" value="Bacteria"/>
</dbReference>
<evidence type="ECO:0000313" key="4">
    <source>
        <dbReference type="EMBL" id="CAN98624.1"/>
    </source>
</evidence>
<dbReference type="InterPro" id="IPR003680">
    <property type="entry name" value="Flavodoxin_fold"/>
</dbReference>
<dbReference type="GO" id="GO:0003955">
    <property type="term" value="F:NAD(P)H dehydrogenase (quinone) activity"/>
    <property type="evidence" value="ECO:0007669"/>
    <property type="project" value="UniProtKB-EC"/>
</dbReference>
<proteinExistence type="inferred from homology"/>
<dbReference type="HOGENOM" id="CLU_058643_1_0_7"/>
<keyword evidence="2 4" id="KW-0560">Oxidoreductase</keyword>
<evidence type="ECO:0000256" key="1">
    <source>
        <dbReference type="ARBA" id="ARBA00006252"/>
    </source>
</evidence>
<dbReference type="AlphaFoldDB" id="A9FUE4"/>
<name>A9FUE4_SORC5</name>
<dbReference type="InterPro" id="IPR051545">
    <property type="entry name" value="NAD(P)H_dehydrogenase_qn"/>
</dbReference>
<evidence type="ECO:0000259" key="3">
    <source>
        <dbReference type="Pfam" id="PF02525"/>
    </source>
</evidence>
<dbReference type="Pfam" id="PF02525">
    <property type="entry name" value="Flavodoxin_2"/>
    <property type="match status" value="1"/>
</dbReference>
<dbReference type="GO" id="GO:0005829">
    <property type="term" value="C:cytosol"/>
    <property type="evidence" value="ECO:0007669"/>
    <property type="project" value="TreeGrafter"/>
</dbReference>
<feature type="domain" description="Flavodoxin-like fold" evidence="3">
    <location>
        <begin position="27"/>
        <end position="208"/>
    </location>
</feature>
<dbReference type="SUPFAM" id="SSF52218">
    <property type="entry name" value="Flavoproteins"/>
    <property type="match status" value="1"/>
</dbReference>
<dbReference type="EC" id="1.6.5.2" evidence="4"/>
<evidence type="ECO:0000313" key="5">
    <source>
        <dbReference type="Proteomes" id="UP000002139"/>
    </source>
</evidence>
<dbReference type="BioCyc" id="SCEL448385:SCE_RS43305-MONOMER"/>
<comment type="similarity">
    <text evidence="1">Belongs to the NAD(P)H dehydrogenase (quinone) family.</text>
</comment>
<keyword evidence="5" id="KW-1185">Reference proteome</keyword>